<feature type="compositionally biased region" description="Acidic residues" evidence="1">
    <location>
        <begin position="290"/>
        <end position="300"/>
    </location>
</feature>
<feature type="compositionally biased region" description="Low complexity" evidence="1">
    <location>
        <begin position="301"/>
        <end position="311"/>
    </location>
</feature>
<dbReference type="EMBL" id="BAAFSV010000001">
    <property type="protein sequence ID" value="GAB1311145.1"/>
    <property type="molecule type" value="Genomic_DNA"/>
</dbReference>
<evidence type="ECO:0000313" key="2">
    <source>
        <dbReference type="EMBL" id="GAB1311145.1"/>
    </source>
</evidence>
<accession>A0ABQ0G0R8</accession>
<feature type="compositionally biased region" description="Low complexity" evidence="1">
    <location>
        <begin position="236"/>
        <end position="246"/>
    </location>
</feature>
<feature type="compositionally biased region" description="Polar residues" evidence="1">
    <location>
        <begin position="343"/>
        <end position="353"/>
    </location>
</feature>
<sequence length="606" mass="66757">MVQETCDHDLSPPGRTTRPSTDSATLMEPAGTAEARACRALRSAPRSSPSSDSIAPTLTGTNSATGQFGSFASRTHRTWTPKYGRVQKCDFCNCRSPGTLHVCTTCTLHICEACSRSGRWHSDGKHFIDPDACDWTEKKIKRKRGAQRRDTMRDERSNRGTPQPRSALAASSRESPGWTSSTKDDTDYDDDEYNGNGDNSPDGSNRAPKHPRLPLPSIDRLGPTSVPASHSHAHSGRAAQASPAASSRDEDGYHARITAAATRPNVRQMAAQALARMSQPDRHVQPSTNDGDDDNDEDENVNGQKGVNGNVNDRRGDLAPSMTGSAAHGTSHNPISTPARPDTSASRTTNQSPEAAAHDQLVLDIYQHIYGHRPERVPSIRTAIPIRWDGDTPPQPQPQPQPRQEDIAWQQHYERFHQYVHDMINHFQHPGSLGPPPPGYENYSFHNYPQYPEPPHTAAQRYLAPVRTTPRFHPYNELLPSELELLHNDRQTLREMLRAWTLALAQAHCDIRFVGVAVPHLAGMRRAGRHAEALQLLWDVFELRRTRVDVRDYSQTVRWFVGEKRVIAVDEAEAKAEGKERVGGSGGGGGGGVGGVNGGYYDGNNI</sequence>
<keyword evidence="3" id="KW-1185">Reference proteome</keyword>
<dbReference type="RefSeq" id="XP_070912878.1">
    <property type="nucleotide sequence ID" value="XM_071056777.1"/>
</dbReference>
<feature type="region of interest" description="Disordered" evidence="1">
    <location>
        <begin position="139"/>
        <end position="358"/>
    </location>
</feature>
<name>A0ABQ0G0R8_9PEZI</name>
<feature type="compositionally biased region" description="Polar residues" evidence="1">
    <location>
        <begin position="322"/>
        <end position="336"/>
    </location>
</feature>
<feature type="compositionally biased region" description="Low complexity" evidence="1">
    <location>
        <begin position="194"/>
        <end position="205"/>
    </location>
</feature>
<feature type="compositionally biased region" description="Polar residues" evidence="1">
    <location>
        <begin position="58"/>
        <end position="69"/>
    </location>
</feature>
<feature type="region of interest" description="Disordered" evidence="1">
    <location>
        <begin position="1"/>
        <end position="29"/>
    </location>
</feature>
<feature type="compositionally biased region" description="Basic and acidic residues" evidence="1">
    <location>
        <begin position="1"/>
        <end position="10"/>
    </location>
</feature>
<feature type="region of interest" description="Disordered" evidence="1">
    <location>
        <begin position="41"/>
        <end position="69"/>
    </location>
</feature>
<dbReference type="Proteomes" id="UP001628179">
    <property type="component" value="Unassembled WGS sequence"/>
</dbReference>
<evidence type="ECO:0000313" key="3">
    <source>
        <dbReference type="Proteomes" id="UP001628179"/>
    </source>
</evidence>
<evidence type="ECO:0000256" key="1">
    <source>
        <dbReference type="SAM" id="MobiDB-lite"/>
    </source>
</evidence>
<organism evidence="2 3">
    <name type="scientific">Madurella fahalii</name>
    <dbReference type="NCBI Taxonomy" id="1157608"/>
    <lineage>
        <taxon>Eukaryota</taxon>
        <taxon>Fungi</taxon>
        <taxon>Dikarya</taxon>
        <taxon>Ascomycota</taxon>
        <taxon>Pezizomycotina</taxon>
        <taxon>Sordariomycetes</taxon>
        <taxon>Sordariomycetidae</taxon>
        <taxon>Sordariales</taxon>
        <taxon>Sordariales incertae sedis</taxon>
        <taxon>Madurella</taxon>
    </lineage>
</organism>
<reference evidence="2 3" key="1">
    <citation type="submission" date="2024-09" db="EMBL/GenBank/DDBJ databases">
        <title>Itraconazole resistance in Madurella fahalii resulting from another homologue of gene encoding cytochrome P450 14-alpha sterol demethylase (CYP51).</title>
        <authorList>
            <person name="Yoshioka I."/>
            <person name="Fahal A.H."/>
            <person name="Kaneko S."/>
            <person name="Yaguchi T."/>
        </authorList>
    </citation>
    <scope>NUCLEOTIDE SEQUENCE [LARGE SCALE GENOMIC DNA]</scope>
    <source>
        <strain evidence="2 3">IFM 68171</strain>
    </source>
</reference>
<comment type="caution">
    <text evidence="2">The sequence shown here is derived from an EMBL/GenBank/DDBJ whole genome shotgun (WGS) entry which is preliminary data.</text>
</comment>
<proteinExistence type="predicted"/>
<dbReference type="GeneID" id="98172100"/>
<gene>
    <name evidence="2" type="ORF">MFIFM68171_01355</name>
</gene>
<feature type="compositionally biased region" description="Low complexity" evidence="1">
    <location>
        <begin position="41"/>
        <end position="56"/>
    </location>
</feature>
<protein>
    <submittedName>
        <fullName evidence="2">Uncharacterized protein</fullName>
    </submittedName>
</protein>
<feature type="compositionally biased region" description="Basic and acidic residues" evidence="1">
    <location>
        <begin position="147"/>
        <end position="158"/>
    </location>
</feature>